<keyword evidence="1" id="KW-0732">Signal</keyword>
<accession>A0A2Z5J6P0</accession>
<feature type="chain" id="PRO_5016403750" description="Lipoprotein" evidence="1">
    <location>
        <begin position="32"/>
        <end position="153"/>
    </location>
</feature>
<dbReference type="Proteomes" id="UP000252698">
    <property type="component" value="Chromosome"/>
</dbReference>
<evidence type="ECO:0008006" key="4">
    <source>
        <dbReference type="Google" id="ProtNLM"/>
    </source>
</evidence>
<protein>
    <recommendedName>
        <fullName evidence="4">Lipoprotein</fullName>
    </recommendedName>
</protein>
<organism evidence="2 3">
    <name type="scientific">Streptomyces atratus</name>
    <dbReference type="NCBI Taxonomy" id="1893"/>
    <lineage>
        <taxon>Bacteria</taxon>
        <taxon>Bacillati</taxon>
        <taxon>Actinomycetota</taxon>
        <taxon>Actinomycetes</taxon>
        <taxon>Kitasatosporales</taxon>
        <taxon>Streptomycetaceae</taxon>
        <taxon>Streptomyces</taxon>
    </lineage>
</organism>
<gene>
    <name evidence="2" type="ORF">C5746_01835</name>
</gene>
<sequence>MTKSSTYLLAASAALALAVVGCDAGSTPAGAEGGVKAKAARWSEPDRYSFRLLSESGERGGLGKYRITVGNGKVVKAIGLDESARRTVEENPQDVPTLGILLTDVQKARAGEADVAEAVFAADGHPTEIHIDWLANAIDDEADYLITEYRELP</sequence>
<evidence type="ECO:0000313" key="3">
    <source>
        <dbReference type="Proteomes" id="UP000252698"/>
    </source>
</evidence>
<reference evidence="2 3" key="1">
    <citation type="journal article" date="2018" name="Front. Microbiol.">
        <title>Genome Sequencing of Streptomyces atratus SCSIOZH16 and Activation Production of Nocardamine via Metabolic Engineering.</title>
        <authorList>
            <person name="Li Y."/>
            <person name="Zhang C."/>
            <person name="Liu C."/>
            <person name="Ju J."/>
            <person name="Ma J."/>
        </authorList>
    </citation>
    <scope>NUCLEOTIDE SEQUENCE [LARGE SCALE GENOMIC DNA]</scope>
    <source>
        <strain evidence="2 3">SCSIO_ZH16</strain>
    </source>
</reference>
<evidence type="ECO:0000313" key="2">
    <source>
        <dbReference type="EMBL" id="AXE75930.1"/>
    </source>
</evidence>
<evidence type="ECO:0000256" key="1">
    <source>
        <dbReference type="SAM" id="SignalP"/>
    </source>
</evidence>
<feature type="signal peptide" evidence="1">
    <location>
        <begin position="1"/>
        <end position="31"/>
    </location>
</feature>
<dbReference type="InterPro" id="IPR046172">
    <property type="entry name" value="DUF6174"/>
</dbReference>
<dbReference type="EMBL" id="CP027306">
    <property type="protein sequence ID" value="AXE75930.1"/>
    <property type="molecule type" value="Genomic_DNA"/>
</dbReference>
<dbReference type="Pfam" id="PF19671">
    <property type="entry name" value="DUF6174"/>
    <property type="match status" value="1"/>
</dbReference>
<proteinExistence type="predicted"/>
<dbReference type="KEGG" id="sata:C5746_01835"/>
<name>A0A2Z5J6P0_STRAR</name>
<dbReference type="PROSITE" id="PS51257">
    <property type="entry name" value="PROKAR_LIPOPROTEIN"/>
    <property type="match status" value="1"/>
</dbReference>
<dbReference type="AlphaFoldDB" id="A0A2Z5J6P0"/>